<feature type="compositionally biased region" description="Low complexity" evidence="1">
    <location>
        <begin position="499"/>
        <end position="521"/>
    </location>
</feature>
<feature type="compositionally biased region" description="Polar residues" evidence="1">
    <location>
        <begin position="348"/>
        <end position="366"/>
    </location>
</feature>
<name>A0A6C0F107_9ZZZZ</name>
<feature type="compositionally biased region" description="Low complexity" evidence="1">
    <location>
        <begin position="367"/>
        <end position="402"/>
    </location>
</feature>
<feature type="compositionally biased region" description="Low complexity" evidence="1">
    <location>
        <begin position="629"/>
        <end position="659"/>
    </location>
</feature>
<accession>A0A6C0F107</accession>
<feature type="region of interest" description="Disordered" evidence="1">
    <location>
        <begin position="552"/>
        <end position="678"/>
    </location>
</feature>
<evidence type="ECO:0000256" key="1">
    <source>
        <dbReference type="SAM" id="MobiDB-lite"/>
    </source>
</evidence>
<sequence length="876" mass="98240">MSFFSNIFNTFTNLFKSKDLEGNITNFQTKIDSIVNDLLLPYTQPEKGKDNMQFRDIINLLDPKKCNKIAITLSSNLDKNYTKLQLEQFSSSILLGKESPDCKDESCSDNAEKTIDNKNSKVSKKEICNAIAVHYVKILNVIAAILTAVNPSDNICLNRLRNLLTIINEDEQQGVSSICDIRNTIVKDSIMNEPGMKELLMLYYYHLQQDSETESEKLNVKNQYENLVTTFTNVVMIVNPNLKKYKEPTNSMKSIEEEELEELEAEEDQEELESGIGNEGEPIEEIANELNENNTNTSRATSQNISKLTDNINKFKTEENEKLQQIAINIEKLTKFIEILQRKNSNNTVTSKQNGQSNIQPNTTTITAPEQANITTTTTPAPELANTTTTTTPVPAQAPEQANTNLDQPNTNLDQPNTTTAPEQPNTNLDQPNTTTSPALEQANTNLDQPNTTTAPAPEQPNTNLDQPNTTTSPAPEQPNTNLDKANTNLDQPNTTLGQPITTSNQSNSNIITSNATPSTTYSPAQISLLKSSNTGEITNVIQKINTSLNKSKPVKNTLSGGSKNTKKNGNTNNRSRTKKNVNNNNVNTNNVNNNNVNNNENKNENENETETENGNETENENENENENETQTTTEPETQTTTEPETQTTTEPETQTTTEPKNENENENENGNDNDNVNLKINESENVTENGNTTNNSISNPMIKKFVDFVNIYSKIDNIDEKILQIVNTAFKSYHNYEPNSSESSDSSDDSMYISEDAMEEMCVKNINDKSMIPISLNDSNPNMITYIKIYKDMKDNYITNCNNLFSILEDRILEKSKNNEKDEVEHFKIKTIGYDDLVTIEKDVRDKLSNMYALCHKQYQQGIVALFKALKDKNV</sequence>
<organism evidence="2">
    <name type="scientific">viral metagenome</name>
    <dbReference type="NCBI Taxonomy" id="1070528"/>
    <lineage>
        <taxon>unclassified sequences</taxon>
        <taxon>metagenomes</taxon>
        <taxon>organismal metagenomes</taxon>
    </lineage>
</organism>
<feature type="compositionally biased region" description="Low complexity" evidence="1">
    <location>
        <begin position="562"/>
        <end position="601"/>
    </location>
</feature>
<proteinExistence type="predicted"/>
<reference evidence="2" key="1">
    <citation type="journal article" date="2020" name="Nature">
        <title>Giant virus diversity and host interactions through global metagenomics.</title>
        <authorList>
            <person name="Schulz F."/>
            <person name="Roux S."/>
            <person name="Paez-Espino D."/>
            <person name="Jungbluth S."/>
            <person name="Walsh D.A."/>
            <person name="Denef V.J."/>
            <person name="McMahon K.D."/>
            <person name="Konstantinidis K.T."/>
            <person name="Eloe-Fadrosh E.A."/>
            <person name="Kyrpides N.C."/>
            <person name="Woyke T."/>
        </authorList>
    </citation>
    <scope>NUCLEOTIDE SEQUENCE</scope>
    <source>
        <strain evidence="2">GVMAG-M-3300009161-52</strain>
    </source>
</reference>
<protein>
    <submittedName>
        <fullName evidence="2">Uncharacterized protein</fullName>
    </submittedName>
</protein>
<dbReference type="AlphaFoldDB" id="A0A6C0F107"/>
<feature type="compositionally biased region" description="Polar residues" evidence="1">
    <location>
        <begin position="403"/>
        <end position="498"/>
    </location>
</feature>
<feature type="compositionally biased region" description="Acidic residues" evidence="1">
    <location>
        <begin position="607"/>
        <end position="628"/>
    </location>
</feature>
<dbReference type="EMBL" id="MN738992">
    <property type="protein sequence ID" value="QHT34219.1"/>
    <property type="molecule type" value="Genomic_DNA"/>
</dbReference>
<feature type="region of interest" description="Disordered" evidence="1">
    <location>
        <begin position="348"/>
        <end position="522"/>
    </location>
</feature>
<evidence type="ECO:0000313" key="2">
    <source>
        <dbReference type="EMBL" id="QHT34219.1"/>
    </source>
</evidence>
<feature type="compositionally biased region" description="Polar residues" evidence="1">
    <location>
        <begin position="552"/>
        <end position="561"/>
    </location>
</feature>